<organism evidence="11 12">
    <name type="scientific">Eiseniibacteriota bacterium</name>
    <dbReference type="NCBI Taxonomy" id="2212470"/>
    <lineage>
        <taxon>Bacteria</taxon>
        <taxon>Candidatus Eiseniibacteriota</taxon>
    </lineage>
</organism>
<evidence type="ECO:0000256" key="8">
    <source>
        <dbReference type="ARBA" id="ARBA00023002"/>
    </source>
</evidence>
<feature type="domain" description="Dihydroorotate dehydrogenase catalytic" evidence="10">
    <location>
        <begin position="1"/>
        <end position="266"/>
    </location>
</feature>
<evidence type="ECO:0000313" key="11">
    <source>
        <dbReference type="EMBL" id="MBM3316494.1"/>
    </source>
</evidence>
<dbReference type="InterPro" id="IPR005720">
    <property type="entry name" value="Dihydroorotate_DH_cat"/>
</dbReference>
<dbReference type="InterPro" id="IPR012135">
    <property type="entry name" value="Dihydroorotate_DH_1_2"/>
</dbReference>
<dbReference type="PROSITE" id="PS00912">
    <property type="entry name" value="DHODEHASE_2"/>
    <property type="match status" value="1"/>
</dbReference>
<protein>
    <recommendedName>
        <fullName evidence="9">Dihydroorotate dehydrogenase</fullName>
        <shortName evidence="9">DHOD</shortName>
        <shortName evidence="9">DHODase</shortName>
        <shortName evidence="9">DHOdehase</shortName>
        <ecNumber evidence="9">1.3.-.-</ecNumber>
    </recommendedName>
</protein>
<feature type="binding site" evidence="9">
    <location>
        <position position="28"/>
    </location>
    <ligand>
        <name>substrate</name>
    </ligand>
</feature>
<keyword evidence="8 9" id="KW-0560">Oxidoreductase</keyword>
<proteinExistence type="inferred from homology"/>
<dbReference type="SUPFAM" id="SSF51395">
    <property type="entry name" value="FMN-linked oxidoreductases"/>
    <property type="match status" value="1"/>
</dbReference>
<dbReference type="Pfam" id="PF01180">
    <property type="entry name" value="DHO_dh"/>
    <property type="match status" value="1"/>
</dbReference>
<feature type="binding site" evidence="9">
    <location>
        <begin position="52"/>
        <end position="56"/>
    </location>
    <ligand>
        <name>substrate</name>
    </ligand>
</feature>
<dbReference type="InterPro" id="IPR033888">
    <property type="entry name" value="DHOD_1B"/>
</dbReference>
<dbReference type="PANTHER" id="PTHR48109:SF1">
    <property type="entry name" value="DIHYDROOROTATE DEHYDROGENASE (FUMARATE)"/>
    <property type="match status" value="1"/>
</dbReference>
<comment type="similarity">
    <text evidence="3 9">Belongs to the dihydroorotate dehydrogenase family. Type 1 subfamily.</text>
</comment>
<feature type="binding site" evidence="9">
    <location>
        <position position="173"/>
    </location>
    <ligand>
        <name>FMN</name>
        <dbReference type="ChEBI" id="CHEBI:58210"/>
    </ligand>
</feature>
<evidence type="ECO:0000256" key="3">
    <source>
        <dbReference type="ARBA" id="ARBA00008008"/>
    </source>
</evidence>
<dbReference type="CDD" id="cd04740">
    <property type="entry name" value="DHOD_1B_like"/>
    <property type="match status" value="1"/>
</dbReference>
<dbReference type="PIRSF" id="PIRSF000164">
    <property type="entry name" value="DHO_oxidase"/>
    <property type="match status" value="1"/>
</dbReference>
<comment type="pathway">
    <text evidence="2 9">Pyrimidine metabolism; UMP biosynthesis via de novo pathway.</text>
</comment>
<dbReference type="InterPro" id="IPR001295">
    <property type="entry name" value="Dihydroorotate_DH_CS"/>
</dbReference>
<feature type="binding site" evidence="9">
    <location>
        <begin position="225"/>
        <end position="226"/>
    </location>
    <ligand>
        <name>FMN</name>
        <dbReference type="ChEBI" id="CHEBI:58210"/>
    </ligand>
</feature>
<comment type="subcellular location">
    <subcellularLocation>
        <location evidence="1 9">Cytoplasm</location>
    </subcellularLocation>
</comment>
<evidence type="ECO:0000256" key="2">
    <source>
        <dbReference type="ARBA" id="ARBA00004725"/>
    </source>
</evidence>
<evidence type="ECO:0000313" key="12">
    <source>
        <dbReference type="Proteomes" id="UP000748308"/>
    </source>
</evidence>
<dbReference type="Proteomes" id="UP000748308">
    <property type="component" value="Unassembled WGS sequence"/>
</dbReference>
<comment type="cofactor">
    <cofactor evidence="9">
        <name>FMN</name>
        <dbReference type="ChEBI" id="CHEBI:58210"/>
    </cofactor>
    <text evidence="9">Binds 1 FMN per subunit.</text>
</comment>
<comment type="function">
    <text evidence="9">Catalyzes the conversion of dihydroorotate to orotate.</text>
</comment>
<dbReference type="NCBIfam" id="NF005574">
    <property type="entry name" value="PRK07259.1"/>
    <property type="match status" value="1"/>
</dbReference>
<dbReference type="HAMAP" id="MF_00224">
    <property type="entry name" value="DHO_dh_type1"/>
    <property type="match status" value="1"/>
</dbReference>
<evidence type="ECO:0000256" key="6">
    <source>
        <dbReference type="ARBA" id="ARBA00022643"/>
    </source>
</evidence>
<evidence type="ECO:0000256" key="4">
    <source>
        <dbReference type="ARBA" id="ARBA00022490"/>
    </source>
</evidence>
<dbReference type="NCBIfam" id="TIGR01037">
    <property type="entry name" value="pyrD_sub1_fam"/>
    <property type="match status" value="1"/>
</dbReference>
<evidence type="ECO:0000256" key="1">
    <source>
        <dbReference type="ARBA" id="ARBA00004496"/>
    </source>
</evidence>
<comment type="catalytic activity">
    <reaction evidence="9">
        <text>(S)-dihydroorotate + A = orotate + AH2</text>
        <dbReference type="Rhea" id="RHEA:18073"/>
        <dbReference type="ChEBI" id="CHEBI:13193"/>
        <dbReference type="ChEBI" id="CHEBI:17499"/>
        <dbReference type="ChEBI" id="CHEBI:30839"/>
        <dbReference type="ChEBI" id="CHEBI:30864"/>
    </reaction>
</comment>
<evidence type="ECO:0000256" key="5">
    <source>
        <dbReference type="ARBA" id="ARBA00022630"/>
    </source>
</evidence>
<keyword evidence="6 9" id="KW-0288">FMN</keyword>
<keyword evidence="7 9" id="KW-0665">Pyrimidine biosynthesis</keyword>
<feature type="binding site" evidence="9">
    <location>
        <position position="109"/>
    </location>
    <ligand>
        <name>FMN</name>
        <dbReference type="ChEBI" id="CHEBI:58210"/>
    </ligand>
</feature>
<dbReference type="GO" id="GO:0044205">
    <property type="term" value="P:'de novo' UMP biosynthetic process"/>
    <property type="evidence" value="ECO:0007669"/>
    <property type="project" value="UniProtKB-UniRule"/>
</dbReference>
<dbReference type="EMBL" id="VGIY01000017">
    <property type="protein sequence ID" value="MBM3316494.1"/>
    <property type="molecule type" value="Genomic_DNA"/>
</dbReference>
<dbReference type="AlphaFoldDB" id="A0A937X9F7"/>
<accession>A0A937X9F7</accession>
<dbReference type="Gene3D" id="3.20.20.70">
    <property type="entry name" value="Aldolase class I"/>
    <property type="match status" value="1"/>
</dbReference>
<evidence type="ECO:0000256" key="9">
    <source>
        <dbReference type="HAMAP-Rule" id="MF_00224"/>
    </source>
</evidence>
<comment type="caution">
    <text evidence="11">The sequence shown here is derived from an EMBL/GenBank/DDBJ whole genome shotgun (WGS) entry which is preliminary data.</text>
</comment>
<dbReference type="GO" id="GO:0006207">
    <property type="term" value="P:'de novo' pyrimidine nucleobase biosynthetic process"/>
    <property type="evidence" value="ECO:0007669"/>
    <property type="project" value="InterPro"/>
</dbReference>
<dbReference type="PANTHER" id="PTHR48109">
    <property type="entry name" value="DIHYDROOROTATE DEHYDROGENASE (QUINONE), MITOCHONDRIAL-RELATED"/>
    <property type="match status" value="1"/>
</dbReference>
<evidence type="ECO:0000256" key="7">
    <source>
        <dbReference type="ARBA" id="ARBA00022975"/>
    </source>
</evidence>
<feature type="binding site" evidence="9">
    <location>
        <begin position="174"/>
        <end position="175"/>
    </location>
    <ligand>
        <name>substrate</name>
    </ligand>
</feature>
<keyword evidence="4 9" id="KW-0963">Cytoplasm</keyword>
<name>A0A937X9F7_UNCEI</name>
<feature type="binding site" evidence="9">
    <location>
        <position position="4"/>
    </location>
    <ligand>
        <name>FMN</name>
        <dbReference type="ChEBI" id="CHEBI:58210"/>
    </ligand>
</feature>
<sequence>MNASGTFGYGDEWPDLTGTAQLGAIVTKTLTLEPRPGNPPPRLHETPAGMLNSIGLQNIGVARFLSERMPALRALGPRIIASVGGNRTHEYAAAVRALEAGGCDAYEINISCPNIARGGLAFGRCPLGAGEVVRAVRGETRRPLFVKLSPNVTDIVEIGRACLEAGADGLTAVNTFLGLAIDIDAERPLFHRGGAGLSGPAIRPLALHKVWELARALPGPLIGAGGILTARDAWEFMLAGAGAIQVGTGQMRDPRRAAAVARGLGELCRARGVGSIGEIVGRLRPAACAGG</sequence>
<dbReference type="PROSITE" id="PS00911">
    <property type="entry name" value="DHODEHASE_1"/>
    <property type="match status" value="1"/>
</dbReference>
<comment type="caution">
    <text evidence="9">Lacks conserved residue(s) required for the propagation of feature annotation.</text>
</comment>
<dbReference type="InterPro" id="IPR050074">
    <property type="entry name" value="DHO_dehydrogenase"/>
</dbReference>
<feature type="binding site" evidence="9">
    <location>
        <begin position="247"/>
        <end position="248"/>
    </location>
    <ligand>
        <name>FMN</name>
        <dbReference type="ChEBI" id="CHEBI:58210"/>
    </ligand>
</feature>
<dbReference type="InterPro" id="IPR024920">
    <property type="entry name" value="Dihydroorotate_DH_1"/>
</dbReference>
<feature type="binding site" evidence="9">
    <location>
        <position position="109"/>
    </location>
    <ligand>
        <name>substrate</name>
    </ligand>
</feature>
<feature type="binding site" evidence="9">
    <location>
        <position position="199"/>
    </location>
    <ligand>
        <name>FMN</name>
        <dbReference type="ChEBI" id="CHEBI:58210"/>
    </ligand>
</feature>
<dbReference type="GO" id="GO:0005737">
    <property type="term" value="C:cytoplasm"/>
    <property type="evidence" value="ECO:0007669"/>
    <property type="project" value="UniProtKB-SubCell"/>
</dbReference>
<reference evidence="11" key="1">
    <citation type="submission" date="2019-03" db="EMBL/GenBank/DDBJ databases">
        <title>Lake Tanganyika Metagenome-Assembled Genomes (MAGs).</title>
        <authorList>
            <person name="Tran P."/>
        </authorList>
    </citation>
    <scope>NUCLEOTIDE SEQUENCE</scope>
    <source>
        <strain evidence="11">M_DeepCast_400m_m2_100</strain>
    </source>
</reference>
<gene>
    <name evidence="9" type="primary">pyrD</name>
    <name evidence="11" type="ORF">FJY75_01450</name>
</gene>
<evidence type="ECO:0000259" key="10">
    <source>
        <dbReference type="Pfam" id="PF01180"/>
    </source>
</evidence>
<feature type="active site" description="Nucleophile" evidence="9">
    <location>
        <position position="112"/>
    </location>
</feature>
<dbReference type="InterPro" id="IPR013785">
    <property type="entry name" value="Aldolase_TIM"/>
</dbReference>
<dbReference type="EC" id="1.3.-.-" evidence="9"/>
<keyword evidence="5 9" id="KW-0285">Flavoprotein</keyword>
<feature type="binding site" evidence="9">
    <location>
        <position position="147"/>
    </location>
    <ligand>
        <name>FMN</name>
        <dbReference type="ChEBI" id="CHEBI:58210"/>
    </ligand>
</feature>
<dbReference type="InterPro" id="IPR049622">
    <property type="entry name" value="Dihydroorotate_DH_I"/>
</dbReference>
<dbReference type="GO" id="GO:0004152">
    <property type="term" value="F:dihydroorotate dehydrogenase activity"/>
    <property type="evidence" value="ECO:0007669"/>
    <property type="project" value="UniProtKB-UniRule"/>
</dbReference>
<feature type="binding site" evidence="9">
    <location>
        <begin position="28"/>
        <end position="29"/>
    </location>
    <ligand>
        <name>FMN</name>
        <dbReference type="ChEBI" id="CHEBI:58210"/>
    </ligand>
</feature>